<feature type="compositionally biased region" description="Low complexity" evidence="8">
    <location>
        <begin position="1372"/>
        <end position="1388"/>
    </location>
</feature>
<dbReference type="GO" id="GO:0005667">
    <property type="term" value="C:transcription regulator complex"/>
    <property type="evidence" value="ECO:0007669"/>
    <property type="project" value="TreeGrafter"/>
</dbReference>
<comment type="caution">
    <text evidence="9">The sequence shown here is derived from an EMBL/GenBank/DDBJ whole genome shotgun (WGS) entry which is preliminary data.</text>
</comment>
<comment type="similarity">
    <text evidence="2">Belongs to the Mediator complex subunit 23 family.</text>
</comment>
<evidence type="ECO:0000313" key="10">
    <source>
        <dbReference type="Proteomes" id="UP001201812"/>
    </source>
</evidence>
<feature type="region of interest" description="Disordered" evidence="8">
    <location>
        <begin position="1372"/>
        <end position="1392"/>
    </location>
</feature>
<evidence type="ECO:0000256" key="6">
    <source>
        <dbReference type="ARBA" id="ARBA00023242"/>
    </source>
</evidence>
<dbReference type="GO" id="GO:0010628">
    <property type="term" value="P:positive regulation of gene expression"/>
    <property type="evidence" value="ECO:0007669"/>
    <property type="project" value="TreeGrafter"/>
</dbReference>
<dbReference type="Proteomes" id="UP001201812">
    <property type="component" value="Unassembled WGS sequence"/>
</dbReference>
<dbReference type="InterPro" id="IPR021629">
    <property type="entry name" value="Mediator_Med23"/>
</dbReference>
<accession>A0AAD4NG07</accession>
<evidence type="ECO:0000256" key="2">
    <source>
        <dbReference type="ARBA" id="ARBA00010222"/>
    </source>
</evidence>
<sequence>MDEPVPSTSNSDDPPFNFLAVGNEPEKLKYVVLQHVKNSSFRKLFGPLSVDNQYMDEVTCAEACTILKALESSEALENCCYAMASLLTTEKKCLLSLDRIITKIIFTAYEEGIIPLLLACQLLVTSVDFKSSIPLNPEKIRFVRERMHQLDYKNMRDLLKLLLVEKLDKMQCVLSEYQHQQLMPVEELMIDLIDRKKNFCPALFFITEISRIAANSSVHFLPRVSLKIREMVASFRPLAEIGSMIGRSWLYPITTQALFSWSWNTWSTWKLQETTYRLYFKTHLPYSSENMAPQTYFQYILLKQPRGQENLCHMLRSSSSHSGTSSRIQCNEVIQILLLEAMGAMEESELGISTPMNQYNWIHLSHLVTYALFIGCCSLQSLLSLLQTQLKNCHYNKAKGELMWIVLQYVALTKPKVNATGASTKNQLDGKNRDLILEIFNTLYPHEMVWAGCSTDTLNMVRFFTPAAIWMNLSHYPANTPMAIPPKVQQHIDFLQTQLDSRQLPENGVLAVIANGYSNNPEAFETHVSRAVLKMLGANIDQPQPSPAPMAMQHTLPHGRKAEGCVCALDLSLLDSLTFHAKRMLYQNLTNYLQICTQNGRLPSPALLETIARLLLTTEMFVSNWSIFSNLFSNIIRAEPKNVDLIAIFADLLNYRLQSAQLNPPIRAQLISCAFEALCGQASSSESQAVAIHTVCEQIIMRQTMLASPLDFISMAFILISNVQSKNLPHANLFTHPEAFDRADYMHESHACPEIHRMILLNLCRAHKMIASTSNHIASEYNTDFTQLLRPTKWPASAVKWFPIALQNAVDVDPGPDPSYIDNLNNMSEQEHQAFLQGSDVCFSTQFKNSRTIMISIFRCIYEYSNFPTISYKILAQLSANELILNTNYFVDYIISKSGTLHDMEDEQGIDRLLNVVNEMVFVHHCIPIERFLLSIVLHPNDDRSIEMALFLLSGMIRKSPNFTQGIHMYCNSSNAMNTKSEDLFTKLADYYKKYPEYTYSELYKRSVREMPEKFSEPMERRLPIYYDSMPERILPIVDILLQRSLEIAINPEYLTLFLNAFSPIYKLHPQPITFLYKTMYSLDSLNTFSHTTPARKFVVDIVQKVDDERSPKYCVVTHEFIANGHKAPIVEVCQQLVDRIIAGSTYMHQPPSFAFKDWRFAEYPPAAQALTGAWIELMASPYSAAQVTEGIVQLAMTRPITRPYDTMNALGLLLTGLPSSFQTVFFDKIVESFEWSQVENGQPSMFFESFSQEVYLYSESRVLSMLALIHSFCQHAGNRISDKEKLRHMNEYLKVVISIYDVLGKLVEKIGPLNYEDTVCDLLYQLKYMFVGYSLKNEVEQAIEKFPRSMREKLKFLLTHSSTAENIQQQQQQHAQQALSQQSQHPQSFASSQPNIHLLQQMLHPAAVGYGPGMGPAPTRPGVMAAQQQISNEPHHNLNGPMGGSISYEGQVNPGLMHQPPSITIPPNVPGRLPSMGSNNTTPGSQPGSVSNANPMASQVHSTVPPPPPYTQSQMPGMHPGMGNMFPSSMSGVNPIVTSGIGSSQGPIGSMASSMMHNAGGFPGMGTGPMHPHSVSALRPTGHHMNPGQSIPGSGPGPNFMPGPGPGGQFMSGPPPFPVTTMGMHPGPMMHHPSQQIGSHDGSHQAAMAAAFQEQQMRHQQQMANMKQMGHNGSMDGGQGNFGGMGMHHPGHSM</sequence>
<keyword evidence="6" id="KW-0539">Nucleus</keyword>
<comment type="subcellular location">
    <subcellularLocation>
        <location evidence="1">Nucleus</location>
    </subcellularLocation>
</comment>
<evidence type="ECO:0000256" key="8">
    <source>
        <dbReference type="SAM" id="MobiDB-lite"/>
    </source>
</evidence>
<feature type="region of interest" description="Disordered" evidence="8">
    <location>
        <begin position="1472"/>
        <end position="1515"/>
    </location>
</feature>
<dbReference type="GO" id="GO:0006357">
    <property type="term" value="P:regulation of transcription by RNA polymerase II"/>
    <property type="evidence" value="ECO:0007669"/>
    <property type="project" value="TreeGrafter"/>
</dbReference>
<evidence type="ECO:0000256" key="1">
    <source>
        <dbReference type="ARBA" id="ARBA00004123"/>
    </source>
</evidence>
<dbReference type="EMBL" id="JAKKPZ010000003">
    <property type="protein sequence ID" value="KAI1723658.1"/>
    <property type="molecule type" value="Genomic_DNA"/>
</dbReference>
<gene>
    <name evidence="9" type="ORF">DdX_03828</name>
</gene>
<keyword evidence="5" id="KW-0804">Transcription</keyword>
<evidence type="ECO:0000256" key="5">
    <source>
        <dbReference type="ARBA" id="ARBA00023163"/>
    </source>
</evidence>
<dbReference type="GO" id="GO:0016592">
    <property type="term" value="C:mediator complex"/>
    <property type="evidence" value="ECO:0007669"/>
    <property type="project" value="TreeGrafter"/>
</dbReference>
<dbReference type="PANTHER" id="PTHR12691:SF10">
    <property type="entry name" value="MEDIATOR OF RNA POLYMERASE II TRANSCRIPTION SUBUNIT 23"/>
    <property type="match status" value="1"/>
</dbReference>
<evidence type="ECO:0000256" key="4">
    <source>
        <dbReference type="ARBA" id="ARBA00023015"/>
    </source>
</evidence>
<evidence type="ECO:0000256" key="7">
    <source>
        <dbReference type="ARBA" id="ARBA00031961"/>
    </source>
</evidence>
<organism evidence="9 10">
    <name type="scientific">Ditylenchus destructor</name>
    <dbReference type="NCBI Taxonomy" id="166010"/>
    <lineage>
        <taxon>Eukaryota</taxon>
        <taxon>Metazoa</taxon>
        <taxon>Ecdysozoa</taxon>
        <taxon>Nematoda</taxon>
        <taxon>Chromadorea</taxon>
        <taxon>Rhabditida</taxon>
        <taxon>Tylenchina</taxon>
        <taxon>Tylenchomorpha</taxon>
        <taxon>Sphaerularioidea</taxon>
        <taxon>Anguinidae</taxon>
        <taxon>Anguininae</taxon>
        <taxon>Ditylenchus</taxon>
    </lineage>
</organism>
<feature type="compositionally biased region" description="Polar residues" evidence="8">
    <location>
        <begin position="1477"/>
        <end position="1503"/>
    </location>
</feature>
<proteinExistence type="inferred from homology"/>
<name>A0AAD4NG07_9BILA</name>
<protein>
    <recommendedName>
        <fullName evidence="3">Mediator of RNA polymerase II transcription subunit 23</fullName>
    </recommendedName>
    <alternativeName>
        <fullName evidence="7">Mediator complex subunit 23</fullName>
    </alternativeName>
</protein>
<keyword evidence="10" id="KW-1185">Reference proteome</keyword>
<reference evidence="9" key="1">
    <citation type="submission" date="2022-01" db="EMBL/GenBank/DDBJ databases">
        <title>Genome Sequence Resource for Two Populations of Ditylenchus destructor, the Migratory Endoparasitic Phytonematode.</title>
        <authorList>
            <person name="Zhang H."/>
            <person name="Lin R."/>
            <person name="Xie B."/>
        </authorList>
    </citation>
    <scope>NUCLEOTIDE SEQUENCE</scope>
    <source>
        <strain evidence="9">BazhouSP</strain>
    </source>
</reference>
<evidence type="ECO:0000313" key="9">
    <source>
        <dbReference type="EMBL" id="KAI1723658.1"/>
    </source>
</evidence>
<evidence type="ECO:0000256" key="3">
    <source>
        <dbReference type="ARBA" id="ARBA00019696"/>
    </source>
</evidence>
<keyword evidence="4" id="KW-0805">Transcription regulation</keyword>
<dbReference type="Pfam" id="PF11573">
    <property type="entry name" value="Med23"/>
    <property type="match status" value="2"/>
</dbReference>
<dbReference type="PANTHER" id="PTHR12691">
    <property type="entry name" value="MEDIATOR OF RNA POLYMERASE II TRANSCRIPTION SUBUNIT 23"/>
    <property type="match status" value="1"/>
</dbReference>